<keyword evidence="2" id="KW-0328">Glycosyltransferase</keyword>
<accession>A0AAC9KD97</accession>
<organism evidence="2 3">
    <name type="scientific">Granulibacter bethesdensis</name>
    <dbReference type="NCBI Taxonomy" id="364410"/>
    <lineage>
        <taxon>Bacteria</taxon>
        <taxon>Pseudomonadati</taxon>
        <taxon>Pseudomonadota</taxon>
        <taxon>Alphaproteobacteria</taxon>
        <taxon>Acetobacterales</taxon>
        <taxon>Acetobacteraceae</taxon>
        <taxon>Granulibacter</taxon>
    </lineage>
</organism>
<dbReference type="EC" id="2.4.1.-" evidence="2"/>
<feature type="transmembrane region" description="Helical" evidence="1">
    <location>
        <begin position="99"/>
        <end position="118"/>
    </location>
</feature>
<feature type="transmembrane region" description="Helical" evidence="1">
    <location>
        <begin position="159"/>
        <end position="177"/>
    </location>
</feature>
<keyword evidence="1" id="KW-0472">Membrane</keyword>
<evidence type="ECO:0000313" key="2">
    <source>
        <dbReference type="EMBL" id="APH53993.1"/>
    </source>
</evidence>
<gene>
    <name evidence="2" type="ORF">GbCGDNIH9_0741</name>
</gene>
<feature type="transmembrane region" description="Helical" evidence="1">
    <location>
        <begin position="281"/>
        <end position="301"/>
    </location>
</feature>
<feature type="transmembrane region" description="Helical" evidence="1">
    <location>
        <begin position="313"/>
        <end position="330"/>
    </location>
</feature>
<sequence length="437" mass="48305">MQMPPEHTDQHSSSDFLSPILWKHQQFYWLVFSACCLVTLAVRYPLGLHHATLWAEDGIWYQNAYQYGWSSLLLPHVGYLQTASRIGALLAQPLPLGNVPFFFAVIALLIQAAPAIYVASSRFAPLVPDWRIRFLLGGFLITMPYGFEEFVILTNTQWHLALLSFLIVIAPPTVTTSGGLVESCCLAIAGLSGPFSILLTPFAAYERWQRKDTAARRRLIIIGASALIQFGFLMVFHHTRTLPAPLGASISGFFKIVSVQIFIGGLAGFHGAVWISRQAWWADSSLLPFIVTVSGLFLLAIAAKAGSPTFRKLLAFAILMLTVAIISPLAAKVEPQWQALARPGIGGRYYMMPILAWFAALLVVALQARQRLIRLVGMLLLSTSLIGIVLDWRYPDMLIVSPAGFSDSVARFQNAAPGKVISFPIRPPGWNMWLQKK</sequence>
<feature type="transmembrane region" description="Helical" evidence="1">
    <location>
        <begin position="27"/>
        <end position="46"/>
    </location>
</feature>
<dbReference type="Proteomes" id="UP000182373">
    <property type="component" value="Chromosome"/>
</dbReference>
<evidence type="ECO:0000256" key="1">
    <source>
        <dbReference type="SAM" id="Phobius"/>
    </source>
</evidence>
<dbReference type="AlphaFoldDB" id="A0AAC9KD97"/>
<feature type="transmembrane region" description="Helical" evidence="1">
    <location>
        <begin position="375"/>
        <end position="394"/>
    </location>
</feature>
<feature type="transmembrane region" description="Helical" evidence="1">
    <location>
        <begin position="350"/>
        <end position="368"/>
    </location>
</feature>
<feature type="transmembrane region" description="Helical" evidence="1">
    <location>
        <begin position="130"/>
        <end position="147"/>
    </location>
</feature>
<feature type="transmembrane region" description="Helical" evidence="1">
    <location>
        <begin position="217"/>
        <end position="236"/>
    </location>
</feature>
<dbReference type="EMBL" id="CP018191">
    <property type="protein sequence ID" value="APH53993.1"/>
    <property type="molecule type" value="Genomic_DNA"/>
</dbReference>
<keyword evidence="2" id="KW-0808">Transferase</keyword>
<keyword evidence="1" id="KW-0812">Transmembrane</keyword>
<protein>
    <submittedName>
        <fullName evidence="2">Glucosyltransferase</fullName>
        <ecNumber evidence="2">2.4.1.-</ecNumber>
    </submittedName>
</protein>
<feature type="transmembrane region" description="Helical" evidence="1">
    <location>
        <begin position="256"/>
        <end position="275"/>
    </location>
</feature>
<dbReference type="GO" id="GO:0016757">
    <property type="term" value="F:glycosyltransferase activity"/>
    <property type="evidence" value="ECO:0007669"/>
    <property type="project" value="UniProtKB-KW"/>
</dbReference>
<name>A0AAC9KD97_9PROT</name>
<feature type="transmembrane region" description="Helical" evidence="1">
    <location>
        <begin position="184"/>
        <end position="205"/>
    </location>
</feature>
<keyword evidence="1" id="KW-1133">Transmembrane helix</keyword>
<evidence type="ECO:0000313" key="3">
    <source>
        <dbReference type="Proteomes" id="UP000182373"/>
    </source>
</evidence>
<reference evidence="3" key="1">
    <citation type="submission" date="2016-11" db="EMBL/GenBank/DDBJ databases">
        <title>Comparative genomic and phenotypic analysis of Granulibacter bethesdensis clinical isolates from patients with chronic granulomatous disease.</title>
        <authorList>
            <person name="Zarember K.A."/>
            <person name="Porcella S.F."/>
            <person name="Chu J."/>
            <person name="Ding L."/>
            <person name="Dahlstrom E."/>
            <person name="Barbian K."/>
            <person name="Martens C."/>
            <person name="Sykora L."/>
            <person name="Kramer S."/>
            <person name="Pettinato A.M."/>
            <person name="Hong H."/>
            <person name="Wald G."/>
            <person name="Berg L.J."/>
            <person name="Rogge L.S."/>
            <person name="Greenberg D.E."/>
            <person name="Falcone E.L."/>
            <person name="Neves J.F."/>
            <person name="Simoes M.J."/>
            <person name="Casal M."/>
            <person name="Rodriguez-Lopez F.C."/>
            <person name="Zelazny A."/>
            <person name="Gallin J.I."/>
            <person name="Holland S.M."/>
        </authorList>
    </citation>
    <scope>NUCLEOTIDE SEQUENCE [LARGE SCALE GENOMIC DNA]</scope>
    <source>
        <strain evidence="3">NIH9.1</strain>
    </source>
</reference>
<proteinExistence type="predicted"/>